<dbReference type="VEuPathDB" id="FungiDB:RhiirFUN_008158"/>
<dbReference type="VEuPathDB" id="FungiDB:FUN_008587"/>
<evidence type="ECO:0000313" key="2">
    <source>
        <dbReference type="Proteomes" id="UP000232722"/>
    </source>
</evidence>
<sequence>MKSHIYQSADITDSDHNITFAKISFADIIVTNNKGGRRAEKKTKRIVYDYENTTNEQWNEYENYLKSLLEKHKAFRYIETYGRSENTLNKLWDIICKCIQQTSLKHIPHKKVGGTKINLNRNYKEIEDSSKEHKTYSKINLDRICIVTDTQEEILLNTKEEVQAEAINAFSSLFCARNHKFENFPEQWKTIYEP</sequence>
<proteinExistence type="predicted"/>
<evidence type="ECO:0000313" key="1">
    <source>
        <dbReference type="EMBL" id="PKB96822.1"/>
    </source>
</evidence>
<reference evidence="1 2" key="2">
    <citation type="submission" date="2017-09" db="EMBL/GenBank/DDBJ databases">
        <title>Extensive intraspecific genome diversity in a model arbuscular mycorrhizal fungus.</title>
        <authorList>
            <person name="Chen E.C."/>
            <person name="Morin E."/>
            <person name="Beaudet D."/>
            <person name="Noel J."/>
            <person name="Ndikumana S."/>
            <person name="Charron P."/>
            <person name="St-Onge C."/>
            <person name="Giorgi J."/>
            <person name="Grigoriev I.V."/>
            <person name="Roux C."/>
            <person name="Martin F.M."/>
            <person name="Corradi N."/>
        </authorList>
    </citation>
    <scope>NUCLEOTIDE SEQUENCE [LARGE SCALE GENOMIC DNA]</scope>
    <source>
        <strain evidence="1 2">A5</strain>
    </source>
</reference>
<protein>
    <submittedName>
        <fullName evidence="1">Uncharacterized protein</fullName>
    </submittedName>
</protein>
<gene>
    <name evidence="1" type="ORF">RhiirA5_434200</name>
</gene>
<dbReference type="EMBL" id="LLXJ01003618">
    <property type="protein sequence ID" value="PKB96822.1"/>
    <property type="molecule type" value="Genomic_DNA"/>
</dbReference>
<dbReference type="Proteomes" id="UP000232722">
    <property type="component" value="Unassembled WGS sequence"/>
</dbReference>
<dbReference type="AlphaFoldDB" id="A0A2N0NQI6"/>
<dbReference type="VEuPathDB" id="FungiDB:RhiirA1_402302"/>
<accession>A0A2N0NQI6</accession>
<organism evidence="1 2">
    <name type="scientific">Rhizophagus irregularis</name>
    <dbReference type="NCBI Taxonomy" id="588596"/>
    <lineage>
        <taxon>Eukaryota</taxon>
        <taxon>Fungi</taxon>
        <taxon>Fungi incertae sedis</taxon>
        <taxon>Mucoromycota</taxon>
        <taxon>Glomeromycotina</taxon>
        <taxon>Glomeromycetes</taxon>
        <taxon>Glomerales</taxon>
        <taxon>Glomeraceae</taxon>
        <taxon>Rhizophagus</taxon>
    </lineage>
</organism>
<reference evidence="1 2" key="1">
    <citation type="submission" date="2016-04" db="EMBL/GenBank/DDBJ databases">
        <title>Genome analyses suggest a sexual origin of heterokaryosis in a supposedly ancient asexual fungus.</title>
        <authorList>
            <person name="Ropars J."/>
            <person name="Sedzielewska K."/>
            <person name="Noel J."/>
            <person name="Charron P."/>
            <person name="Farinelli L."/>
            <person name="Marton T."/>
            <person name="Kruger M."/>
            <person name="Pelin A."/>
            <person name="Brachmann A."/>
            <person name="Corradi N."/>
        </authorList>
    </citation>
    <scope>NUCLEOTIDE SEQUENCE [LARGE SCALE GENOMIC DNA]</scope>
    <source>
        <strain evidence="1 2">A5</strain>
    </source>
</reference>
<comment type="caution">
    <text evidence="1">The sequence shown here is derived from an EMBL/GenBank/DDBJ whole genome shotgun (WGS) entry which is preliminary data.</text>
</comment>
<name>A0A2N0NQI6_9GLOM</name>